<feature type="region of interest" description="Disordered" evidence="8">
    <location>
        <begin position="1"/>
        <end position="40"/>
    </location>
</feature>
<dbReference type="PANTHER" id="PTHR31992">
    <property type="entry name" value="DOF ZINC FINGER PROTEIN DOF1.4-RELATED"/>
    <property type="match status" value="1"/>
</dbReference>
<sequence length="352" mass="38307">MMTMQEPSKAAAEQRLAVAAGGGGGGGGERRSSTLKPPDQIQKCPRCDSMNTKFCYYNNYSLTQPRHFCKNCRRYWTKGGALRNVPIGGGCRKNKRSANKNKTTPPSEPEQRRRHHLDQETASSGTSDVTNNLHFQAFCNKQPAISFMEFPGLSAFGRLQQEPVTARADQPAVTWLSTPATTSGAATSILQSSCQALSNLPSLETTLLGLNFPSVKTEHLNVAGLDVNSGPDLHPMFESPASYSNMDSFNAGSDLQWRIQQHRLAMLLADQAADTEKEISRLQIKPPCKPKFSCLYNNNSFADRGGWQPAAAVESGVHGNHALDGGVETGYWNPMAAWSDYQHYASPAGALP</sequence>
<keyword evidence="1" id="KW-0479">Metal-binding</keyword>
<evidence type="ECO:0000256" key="2">
    <source>
        <dbReference type="ARBA" id="ARBA00022771"/>
    </source>
</evidence>
<evidence type="ECO:0000256" key="4">
    <source>
        <dbReference type="ARBA" id="ARBA00023015"/>
    </source>
</evidence>
<evidence type="ECO:0000256" key="7">
    <source>
        <dbReference type="ARBA" id="ARBA00023242"/>
    </source>
</evidence>
<dbReference type="InterPro" id="IPR045174">
    <property type="entry name" value="Dof"/>
</dbReference>
<evidence type="ECO:0000256" key="1">
    <source>
        <dbReference type="ARBA" id="ARBA00022723"/>
    </source>
</evidence>
<dbReference type="EMBL" id="JAHRHJ020000005">
    <property type="protein sequence ID" value="KAH9316745.1"/>
    <property type="molecule type" value="Genomic_DNA"/>
</dbReference>
<comment type="caution">
    <text evidence="10">The sequence shown here is derived from an EMBL/GenBank/DDBJ whole genome shotgun (WGS) entry which is preliminary data.</text>
</comment>
<dbReference type="InterPro" id="IPR003851">
    <property type="entry name" value="Znf_Dof"/>
</dbReference>
<dbReference type="PANTHER" id="PTHR31992:SF313">
    <property type="entry name" value="DOF ZINC FINGER PROTEIN DOF5.7"/>
    <property type="match status" value="1"/>
</dbReference>
<keyword evidence="3" id="KW-0862">Zinc</keyword>
<dbReference type="GO" id="GO:0003677">
    <property type="term" value="F:DNA binding"/>
    <property type="evidence" value="ECO:0007669"/>
    <property type="project" value="UniProtKB-KW"/>
</dbReference>
<keyword evidence="6" id="KW-0804">Transcription</keyword>
<evidence type="ECO:0000259" key="9">
    <source>
        <dbReference type="PROSITE" id="PS50884"/>
    </source>
</evidence>
<evidence type="ECO:0000256" key="6">
    <source>
        <dbReference type="ARBA" id="ARBA00023163"/>
    </source>
</evidence>
<accession>A0AA38LCK4</accession>
<feature type="domain" description="Dof-type" evidence="9">
    <location>
        <begin position="42"/>
        <end position="96"/>
    </location>
</feature>
<evidence type="ECO:0000256" key="3">
    <source>
        <dbReference type="ARBA" id="ARBA00022833"/>
    </source>
</evidence>
<name>A0AA38LCK4_TAXCH</name>
<keyword evidence="4" id="KW-0805">Transcription regulation</keyword>
<dbReference type="Pfam" id="PF02701">
    <property type="entry name" value="Zn_ribbon_Dof"/>
    <property type="match status" value="1"/>
</dbReference>
<evidence type="ECO:0000256" key="5">
    <source>
        <dbReference type="ARBA" id="ARBA00023125"/>
    </source>
</evidence>
<gene>
    <name evidence="10" type="ORF">KI387_043983</name>
</gene>
<dbReference type="PROSITE" id="PS50884">
    <property type="entry name" value="ZF_DOF_2"/>
    <property type="match status" value="1"/>
</dbReference>
<dbReference type="PROSITE" id="PS01361">
    <property type="entry name" value="ZF_DOF_1"/>
    <property type="match status" value="1"/>
</dbReference>
<evidence type="ECO:0000313" key="10">
    <source>
        <dbReference type="EMBL" id="KAH9316745.1"/>
    </source>
</evidence>
<proteinExistence type="predicted"/>
<keyword evidence="11" id="KW-1185">Reference proteome</keyword>
<protein>
    <recommendedName>
        <fullName evidence="9">Dof-type domain-containing protein</fullName>
    </recommendedName>
</protein>
<dbReference type="GO" id="GO:0003700">
    <property type="term" value="F:DNA-binding transcription factor activity"/>
    <property type="evidence" value="ECO:0007669"/>
    <property type="project" value="InterPro"/>
</dbReference>
<evidence type="ECO:0000256" key="8">
    <source>
        <dbReference type="SAM" id="MobiDB-lite"/>
    </source>
</evidence>
<keyword evidence="5" id="KW-0238">DNA-binding</keyword>
<reference evidence="10 11" key="1">
    <citation type="journal article" date="2021" name="Nat. Plants">
        <title>The Taxus genome provides insights into paclitaxel biosynthesis.</title>
        <authorList>
            <person name="Xiong X."/>
            <person name="Gou J."/>
            <person name="Liao Q."/>
            <person name="Li Y."/>
            <person name="Zhou Q."/>
            <person name="Bi G."/>
            <person name="Li C."/>
            <person name="Du R."/>
            <person name="Wang X."/>
            <person name="Sun T."/>
            <person name="Guo L."/>
            <person name="Liang H."/>
            <person name="Lu P."/>
            <person name="Wu Y."/>
            <person name="Zhang Z."/>
            <person name="Ro D.K."/>
            <person name="Shang Y."/>
            <person name="Huang S."/>
            <person name="Yan J."/>
        </authorList>
    </citation>
    <scope>NUCLEOTIDE SEQUENCE [LARGE SCALE GENOMIC DNA]</scope>
    <source>
        <strain evidence="10">Ta-2019</strain>
    </source>
</reference>
<feature type="region of interest" description="Disordered" evidence="8">
    <location>
        <begin position="86"/>
        <end position="128"/>
    </location>
</feature>
<dbReference type="Proteomes" id="UP000824469">
    <property type="component" value="Unassembled WGS sequence"/>
</dbReference>
<keyword evidence="7" id="KW-0539">Nucleus</keyword>
<keyword evidence="2" id="KW-0863">Zinc-finger</keyword>
<organism evidence="10 11">
    <name type="scientific">Taxus chinensis</name>
    <name type="common">Chinese yew</name>
    <name type="synonym">Taxus wallichiana var. chinensis</name>
    <dbReference type="NCBI Taxonomy" id="29808"/>
    <lineage>
        <taxon>Eukaryota</taxon>
        <taxon>Viridiplantae</taxon>
        <taxon>Streptophyta</taxon>
        <taxon>Embryophyta</taxon>
        <taxon>Tracheophyta</taxon>
        <taxon>Spermatophyta</taxon>
        <taxon>Pinopsida</taxon>
        <taxon>Pinidae</taxon>
        <taxon>Conifers II</taxon>
        <taxon>Cupressales</taxon>
        <taxon>Taxaceae</taxon>
        <taxon>Taxus</taxon>
    </lineage>
</organism>
<dbReference type="OMA" id="NSCHTLA"/>
<dbReference type="AlphaFoldDB" id="A0AA38LCK4"/>
<evidence type="ECO:0000313" key="11">
    <source>
        <dbReference type="Proteomes" id="UP000824469"/>
    </source>
</evidence>
<dbReference type="GO" id="GO:0008270">
    <property type="term" value="F:zinc ion binding"/>
    <property type="evidence" value="ECO:0007669"/>
    <property type="project" value="UniProtKB-KW"/>
</dbReference>